<sequence>MIGRSLNLRKPFNFWVDLASYQRLIISKEQAGIERALGSTYFARGINCLRRYFNLKTYSQIHLLVCFQPNE</sequence>
<gene>
    <name evidence="1" type="ORF">DPMN_127170</name>
</gene>
<name>A0A9D4GYQ2_DREPO</name>
<accession>A0A9D4GYQ2</accession>
<proteinExistence type="predicted"/>
<evidence type="ECO:0000313" key="2">
    <source>
        <dbReference type="Proteomes" id="UP000828390"/>
    </source>
</evidence>
<comment type="caution">
    <text evidence="1">The sequence shown here is derived from an EMBL/GenBank/DDBJ whole genome shotgun (WGS) entry which is preliminary data.</text>
</comment>
<dbReference type="EMBL" id="JAIWYP010000005">
    <property type="protein sequence ID" value="KAH3825297.1"/>
    <property type="molecule type" value="Genomic_DNA"/>
</dbReference>
<protein>
    <submittedName>
        <fullName evidence="1">Uncharacterized protein</fullName>
    </submittedName>
</protein>
<reference evidence="1" key="2">
    <citation type="submission" date="2020-11" db="EMBL/GenBank/DDBJ databases">
        <authorList>
            <person name="McCartney M.A."/>
            <person name="Auch B."/>
            <person name="Kono T."/>
            <person name="Mallez S."/>
            <person name="Becker A."/>
            <person name="Gohl D.M."/>
            <person name="Silverstein K.A.T."/>
            <person name="Koren S."/>
            <person name="Bechman K.B."/>
            <person name="Herman A."/>
            <person name="Abrahante J.E."/>
            <person name="Garbe J."/>
        </authorList>
    </citation>
    <scope>NUCLEOTIDE SEQUENCE</scope>
    <source>
        <strain evidence="1">Duluth1</strain>
        <tissue evidence="1">Whole animal</tissue>
    </source>
</reference>
<reference evidence="1" key="1">
    <citation type="journal article" date="2019" name="bioRxiv">
        <title>The Genome of the Zebra Mussel, Dreissena polymorpha: A Resource for Invasive Species Research.</title>
        <authorList>
            <person name="McCartney M.A."/>
            <person name="Auch B."/>
            <person name="Kono T."/>
            <person name="Mallez S."/>
            <person name="Zhang Y."/>
            <person name="Obille A."/>
            <person name="Becker A."/>
            <person name="Abrahante J.E."/>
            <person name="Garbe J."/>
            <person name="Badalamenti J.P."/>
            <person name="Herman A."/>
            <person name="Mangelson H."/>
            <person name="Liachko I."/>
            <person name="Sullivan S."/>
            <person name="Sone E.D."/>
            <person name="Koren S."/>
            <person name="Silverstein K.A.T."/>
            <person name="Beckman K.B."/>
            <person name="Gohl D.M."/>
        </authorList>
    </citation>
    <scope>NUCLEOTIDE SEQUENCE</scope>
    <source>
        <strain evidence="1">Duluth1</strain>
        <tissue evidence="1">Whole animal</tissue>
    </source>
</reference>
<dbReference type="AlphaFoldDB" id="A0A9D4GYQ2"/>
<keyword evidence="2" id="KW-1185">Reference proteome</keyword>
<dbReference type="Proteomes" id="UP000828390">
    <property type="component" value="Unassembled WGS sequence"/>
</dbReference>
<evidence type="ECO:0000313" key="1">
    <source>
        <dbReference type="EMBL" id="KAH3825297.1"/>
    </source>
</evidence>
<organism evidence="1 2">
    <name type="scientific">Dreissena polymorpha</name>
    <name type="common">Zebra mussel</name>
    <name type="synonym">Mytilus polymorpha</name>
    <dbReference type="NCBI Taxonomy" id="45954"/>
    <lineage>
        <taxon>Eukaryota</taxon>
        <taxon>Metazoa</taxon>
        <taxon>Spiralia</taxon>
        <taxon>Lophotrochozoa</taxon>
        <taxon>Mollusca</taxon>
        <taxon>Bivalvia</taxon>
        <taxon>Autobranchia</taxon>
        <taxon>Heteroconchia</taxon>
        <taxon>Euheterodonta</taxon>
        <taxon>Imparidentia</taxon>
        <taxon>Neoheterodontei</taxon>
        <taxon>Myida</taxon>
        <taxon>Dreissenoidea</taxon>
        <taxon>Dreissenidae</taxon>
        <taxon>Dreissena</taxon>
    </lineage>
</organism>